<feature type="region of interest" description="Disordered" evidence="9">
    <location>
        <begin position="1"/>
        <end position="31"/>
    </location>
</feature>
<proteinExistence type="inferred from homology"/>
<keyword evidence="3 8" id="KW-0813">Transport</keyword>
<dbReference type="InterPro" id="IPR024529">
    <property type="entry name" value="ECF_trnsprt_substrate-spec"/>
</dbReference>
<dbReference type="Proteomes" id="UP000028569">
    <property type="component" value="Chromosome"/>
</dbReference>
<dbReference type="Gene3D" id="1.10.1760.20">
    <property type="match status" value="1"/>
</dbReference>
<keyword evidence="6 10" id="KW-1133">Transmembrane helix</keyword>
<dbReference type="InterPro" id="IPR025720">
    <property type="entry name" value="RibU"/>
</dbReference>
<evidence type="ECO:0000256" key="2">
    <source>
        <dbReference type="ARBA" id="ARBA00005540"/>
    </source>
</evidence>
<organism evidence="11 12">
    <name type="scientific">Bifidobacterium [indicum] DSM 20214 = LMG 11587</name>
    <dbReference type="NCBI Taxonomy" id="1341694"/>
    <lineage>
        <taxon>Bacteria</taxon>
        <taxon>Bacillati</taxon>
        <taxon>Actinomycetota</taxon>
        <taxon>Actinomycetes</taxon>
        <taxon>Bifidobacteriales</taxon>
        <taxon>Bifidobacteriaceae</taxon>
        <taxon>Bifidobacterium</taxon>
    </lineage>
</organism>
<feature type="transmembrane region" description="Helical" evidence="10">
    <location>
        <begin position="167"/>
        <end position="194"/>
    </location>
</feature>
<evidence type="ECO:0000256" key="3">
    <source>
        <dbReference type="ARBA" id="ARBA00022448"/>
    </source>
</evidence>
<evidence type="ECO:0000256" key="1">
    <source>
        <dbReference type="ARBA" id="ARBA00004651"/>
    </source>
</evidence>
<sequence length="203" mass="21620">MSMPSHTENQEHHDANRGGSFESHSTTAGRGGRWSTKRIAVYALFVALTIVLSYVSIPIFPAAPFLKYDPSGIVVLVAGFAFGPLAAAVVGTLGFVPHIFSNPFGALIAIIVALALGLPAAFIYKRIRTRKGAVIGILVGSVAGLAAAILCNVIITPIYAHMSFQQVLGMIIPILLPFNLMKFAIHGVITFLIYKPISVLVNH</sequence>
<feature type="transmembrane region" description="Helical" evidence="10">
    <location>
        <begin position="39"/>
        <end position="60"/>
    </location>
</feature>
<name>A0A087VUV6_9BIFI</name>
<protein>
    <recommendedName>
        <fullName evidence="8">Riboflavin transporter</fullName>
    </recommendedName>
</protein>
<keyword evidence="4 8" id="KW-1003">Cell membrane</keyword>
<evidence type="ECO:0000256" key="6">
    <source>
        <dbReference type="ARBA" id="ARBA00022989"/>
    </source>
</evidence>
<comment type="function">
    <text evidence="8">Probably a riboflavin-binding protein that interacts with the energy-coupling factor (ECF) ABC-transporter complex.</text>
</comment>
<dbReference type="PANTHER" id="PTHR38438">
    <property type="entry name" value="RIBOFLAVIN TRANSPORTER RIBU"/>
    <property type="match status" value="1"/>
</dbReference>
<evidence type="ECO:0000256" key="4">
    <source>
        <dbReference type="ARBA" id="ARBA00022475"/>
    </source>
</evidence>
<evidence type="ECO:0000313" key="11">
    <source>
        <dbReference type="EMBL" id="AIC92121.1"/>
    </source>
</evidence>
<dbReference type="EMBL" id="CP006018">
    <property type="protein sequence ID" value="AIC92121.1"/>
    <property type="molecule type" value="Genomic_DNA"/>
</dbReference>
<keyword evidence="12" id="KW-1185">Reference proteome</keyword>
<dbReference type="Pfam" id="PF12822">
    <property type="entry name" value="ECF_trnsprt"/>
    <property type="match status" value="1"/>
</dbReference>
<comment type="subcellular location">
    <subcellularLocation>
        <location evidence="1">Cell membrane</location>
        <topology evidence="1">Multi-pass membrane protein</topology>
    </subcellularLocation>
</comment>
<evidence type="ECO:0000256" key="5">
    <source>
        <dbReference type="ARBA" id="ARBA00022692"/>
    </source>
</evidence>
<keyword evidence="7 8" id="KW-0472">Membrane</keyword>
<feature type="transmembrane region" description="Helical" evidence="10">
    <location>
        <begin position="106"/>
        <end position="124"/>
    </location>
</feature>
<dbReference type="KEGG" id="bii:BINDI_0852"/>
<evidence type="ECO:0000256" key="9">
    <source>
        <dbReference type="SAM" id="MobiDB-lite"/>
    </source>
</evidence>
<keyword evidence="5 10" id="KW-0812">Transmembrane</keyword>
<comment type="similarity">
    <text evidence="2 8">Belongs to the prokaryotic riboflavin transporter (P-RFT) (TC 2.A.87) family.</text>
</comment>
<evidence type="ECO:0000313" key="12">
    <source>
        <dbReference type="Proteomes" id="UP000028569"/>
    </source>
</evidence>
<accession>A0A087VUV6</accession>
<dbReference type="GO" id="GO:0032217">
    <property type="term" value="F:riboflavin transmembrane transporter activity"/>
    <property type="evidence" value="ECO:0007669"/>
    <property type="project" value="UniProtKB-UniRule"/>
</dbReference>
<feature type="transmembrane region" description="Helical" evidence="10">
    <location>
        <begin position="133"/>
        <end position="155"/>
    </location>
</feature>
<dbReference type="AlphaFoldDB" id="A0A087VUV6"/>
<feature type="transmembrane region" description="Helical" evidence="10">
    <location>
        <begin position="72"/>
        <end position="100"/>
    </location>
</feature>
<evidence type="ECO:0000256" key="10">
    <source>
        <dbReference type="SAM" id="Phobius"/>
    </source>
</evidence>
<dbReference type="GO" id="GO:0005886">
    <property type="term" value="C:plasma membrane"/>
    <property type="evidence" value="ECO:0007669"/>
    <property type="project" value="UniProtKB-SubCell"/>
</dbReference>
<reference evidence="11 12" key="1">
    <citation type="journal article" date="2014" name="Appl. Environ. Microbiol.">
        <title>Genomic encyclopedia of type strains of the genus Bifidobacterium.</title>
        <authorList>
            <person name="Milani C."/>
            <person name="Lugli G.A."/>
            <person name="Duranti S."/>
            <person name="Turroni F."/>
            <person name="Bottacini F."/>
            <person name="Mangifesta M."/>
            <person name="Sanchez B."/>
            <person name="Viappiani A."/>
            <person name="Mancabelli L."/>
            <person name="Taminiau B."/>
            <person name="Delcenserie V."/>
            <person name="Barrangou R."/>
            <person name="Margolles A."/>
            <person name="van Sinderen D."/>
            <person name="Ventura M."/>
        </authorList>
    </citation>
    <scope>NUCLEOTIDE SEQUENCE [LARGE SCALE GENOMIC DNA]</scope>
    <source>
        <strain evidence="11 12">LMG 11587</strain>
    </source>
</reference>
<dbReference type="PIRSF" id="PIRSF037778">
    <property type="entry name" value="UCP037778_transp_RibU"/>
    <property type="match status" value="1"/>
</dbReference>
<evidence type="ECO:0000256" key="7">
    <source>
        <dbReference type="ARBA" id="ARBA00023136"/>
    </source>
</evidence>
<gene>
    <name evidence="11" type="ORF">BINDI_0852</name>
</gene>
<evidence type="ECO:0000256" key="8">
    <source>
        <dbReference type="PIRNR" id="PIRNR037778"/>
    </source>
</evidence>
<dbReference type="HOGENOM" id="CLU_086673_0_0_11"/>
<dbReference type="PANTHER" id="PTHR38438:SF1">
    <property type="entry name" value="RIBOFLAVIN TRANSPORTER RIBU"/>
    <property type="match status" value="1"/>
</dbReference>